<organism evidence="2 3">
    <name type="scientific">Halogranum tailed virus 1</name>
    <dbReference type="NCBI Taxonomy" id="1273749"/>
    <lineage>
        <taxon>Viruses</taxon>
        <taxon>Duplodnaviria</taxon>
        <taxon>Heunggongvirae</taxon>
        <taxon>Uroviricota</taxon>
        <taxon>Caudoviricetes</taxon>
        <taxon>Thumleimavirales</taxon>
        <taxon>Halomagnusviridae</taxon>
        <taxon>Hagravirus</taxon>
        <taxon>Hagravirus capitaneum</taxon>
        <taxon>Hagravirus HGTV1</taxon>
    </lineage>
</organism>
<sequence length="26" mass="3118">MAQDYRFEDEEEAPEPEWKQGDTMEG</sequence>
<keyword evidence="3" id="KW-1185">Reference proteome</keyword>
<gene>
    <name evidence="2" type="primary">132</name>
    <name evidence="2" type="ORF">HGTV1_132</name>
</gene>
<dbReference type="KEGG" id="vg:16194057"/>
<accession>R4T960</accession>
<proteinExistence type="predicted"/>
<evidence type="ECO:0000313" key="3">
    <source>
        <dbReference type="Proteomes" id="UP000202786"/>
    </source>
</evidence>
<evidence type="ECO:0000256" key="1">
    <source>
        <dbReference type="SAM" id="MobiDB-lite"/>
    </source>
</evidence>
<dbReference type="RefSeq" id="YP_008059308.1">
    <property type="nucleotide sequence ID" value="NC_021328.1"/>
</dbReference>
<dbReference type="GeneID" id="16194057"/>
<evidence type="ECO:0000313" key="2">
    <source>
        <dbReference type="EMBL" id="AGM11430.1"/>
    </source>
</evidence>
<feature type="compositionally biased region" description="Basic and acidic residues" evidence="1">
    <location>
        <begin position="16"/>
        <end position="26"/>
    </location>
</feature>
<reference evidence="2 3" key="1">
    <citation type="submission" date="2012-12" db="EMBL/GenBank/DDBJ databases">
        <authorList>
            <person name="Sencilo A."/>
            <person name="Jacobs-Sera D."/>
            <person name="Russell D.A."/>
            <person name="Ko C."/>
            <person name="Atanasova N."/>
            <person name="Osterlund E."/>
            <person name="Oksanen H.M."/>
            <person name="Bamford D.H."/>
            <person name="Hatfull G.F."/>
            <person name="Roine E."/>
            <person name="Hendrix R.W."/>
        </authorList>
    </citation>
    <scope>NUCLEOTIDE SEQUENCE [LARGE SCALE GENOMIC DNA]</scope>
</reference>
<dbReference type="EMBL" id="KC292026">
    <property type="protein sequence ID" value="AGM11430.1"/>
    <property type="molecule type" value="Genomic_DNA"/>
</dbReference>
<protein>
    <submittedName>
        <fullName evidence="2">Uncharacterized protein</fullName>
    </submittedName>
</protein>
<name>R4T960_9CAUD</name>
<feature type="region of interest" description="Disordered" evidence="1">
    <location>
        <begin position="1"/>
        <end position="26"/>
    </location>
</feature>
<dbReference type="Proteomes" id="UP000202786">
    <property type="component" value="Segment"/>
</dbReference>